<sequence length="305" mass="34978">NNLQGRNTRVAVVLIQRNAPIPPGEDTQVSERVAALCSACDLSAKSLFVLPFTDHMANLNGYTTRLENAFHELAQNYYQGEAKRVKSHKEFLNKSLHQQFFVRHQFKIAFFSEMRQDSHSALKHYKQAYSLLTEIKQNEMNILEIKIVAGFINYKICHLSFRLSAPLDAISHFRKHIDFFKERAGNPELAFEHLAWLSKQFSVFGDLFDEAIKNGLTAIQTQHPGFYYQQSANHSVIRRQLSEGLCHHIPPDTVSFNPLEQAGNLEYFGQRPWRQQHQGDKPPDQAKENSGILALQAQETMVDHC</sequence>
<evidence type="ECO:0000259" key="1">
    <source>
        <dbReference type="Pfam" id="PF11817"/>
    </source>
</evidence>
<feature type="domain" description="Trafficking protein particle complex subunit 11" evidence="1">
    <location>
        <begin position="141"/>
        <end position="304"/>
    </location>
</feature>
<organism evidence="2 3">
    <name type="scientific">Paramuricea clavata</name>
    <name type="common">Red gorgonian</name>
    <name type="synonym">Violescent sea-whip</name>
    <dbReference type="NCBI Taxonomy" id="317549"/>
    <lineage>
        <taxon>Eukaryota</taxon>
        <taxon>Metazoa</taxon>
        <taxon>Cnidaria</taxon>
        <taxon>Anthozoa</taxon>
        <taxon>Octocorallia</taxon>
        <taxon>Malacalcyonacea</taxon>
        <taxon>Plexauridae</taxon>
        <taxon>Paramuricea</taxon>
    </lineage>
</organism>
<evidence type="ECO:0000313" key="3">
    <source>
        <dbReference type="Proteomes" id="UP001152795"/>
    </source>
</evidence>
<protein>
    <submittedName>
        <fullName evidence="2">Trafficking particle complex subunit 11-like</fullName>
    </submittedName>
</protein>
<reference evidence="2" key="1">
    <citation type="submission" date="2020-04" db="EMBL/GenBank/DDBJ databases">
        <authorList>
            <person name="Alioto T."/>
            <person name="Alioto T."/>
            <person name="Gomez Garrido J."/>
        </authorList>
    </citation>
    <scope>NUCLEOTIDE SEQUENCE</scope>
    <source>
        <strain evidence="2">A484AB</strain>
    </source>
</reference>
<feature type="non-terminal residue" evidence="2">
    <location>
        <position position="305"/>
    </location>
</feature>
<keyword evidence="3" id="KW-1185">Reference proteome</keyword>
<proteinExistence type="predicted"/>
<dbReference type="InterPro" id="IPR021773">
    <property type="entry name" value="TPC11"/>
</dbReference>
<name>A0A7D9LDK5_PARCT</name>
<dbReference type="PANTHER" id="PTHR14374">
    <property type="entry name" value="FOIE GRAS"/>
    <property type="match status" value="1"/>
</dbReference>
<feature type="non-terminal residue" evidence="2">
    <location>
        <position position="1"/>
    </location>
</feature>
<comment type="caution">
    <text evidence="2">The sequence shown here is derived from an EMBL/GenBank/DDBJ whole genome shotgun (WGS) entry which is preliminary data.</text>
</comment>
<gene>
    <name evidence="2" type="ORF">PACLA_8A035325</name>
</gene>
<evidence type="ECO:0000313" key="2">
    <source>
        <dbReference type="EMBL" id="CAB4031723.1"/>
    </source>
</evidence>
<dbReference type="Proteomes" id="UP001152795">
    <property type="component" value="Unassembled WGS sequence"/>
</dbReference>
<dbReference type="AlphaFoldDB" id="A0A7D9LDK5"/>
<dbReference type="OrthoDB" id="5976008at2759"/>
<dbReference type="PANTHER" id="PTHR14374:SF0">
    <property type="entry name" value="TRAFFICKING PROTEIN PARTICLE COMPLEX SUBUNIT 11"/>
    <property type="match status" value="1"/>
</dbReference>
<accession>A0A7D9LDK5</accession>
<dbReference type="Pfam" id="PF11817">
    <property type="entry name" value="Foie-gras_1"/>
    <property type="match status" value="1"/>
</dbReference>
<dbReference type="EMBL" id="CACRXK020017849">
    <property type="protein sequence ID" value="CAB4031723.1"/>
    <property type="molecule type" value="Genomic_DNA"/>
</dbReference>